<name>A0A8I5NMX6_PAPAN</name>
<dbReference type="SMART" id="SM00406">
    <property type="entry name" value="IGv"/>
    <property type="match status" value="1"/>
</dbReference>
<dbReference type="InterPro" id="IPR013106">
    <property type="entry name" value="Ig_V-set"/>
</dbReference>
<dbReference type="SUPFAM" id="SSF48726">
    <property type="entry name" value="Immunoglobulin"/>
    <property type="match status" value="1"/>
</dbReference>
<evidence type="ECO:0000259" key="3">
    <source>
        <dbReference type="SMART" id="SM00406"/>
    </source>
</evidence>
<reference evidence="4" key="3">
    <citation type="submission" date="2025-09" db="UniProtKB">
        <authorList>
            <consortium name="Ensembl"/>
        </authorList>
    </citation>
    <scope>IDENTIFICATION</scope>
</reference>
<dbReference type="InterPro" id="IPR050150">
    <property type="entry name" value="IgV_Light_Chain"/>
</dbReference>
<sequence length="160" mass="17950">MRLPAQLLGLLMLWVPGSSGDIVMIQNPLSLPVPPGQLASISCRSSQSFLHSDENTYLDWYLQKPGQSPQLLIYTISHKFYGVPSRFSGSRSGTGFTPKFSKVEAEDVEFTAVNRVFKVLTQWYSSKYKPSYLGWLSCPQVFAWETCMADSELASQVDVR</sequence>
<protein>
    <recommendedName>
        <fullName evidence="3">Immunoglobulin V-set domain-containing protein</fullName>
    </recommendedName>
</protein>
<dbReference type="InterPro" id="IPR013783">
    <property type="entry name" value="Ig-like_fold"/>
</dbReference>
<keyword evidence="2" id="KW-0732">Signal</keyword>
<dbReference type="AlphaFoldDB" id="A0A8I5NMX6"/>
<dbReference type="Gene3D" id="2.60.40.10">
    <property type="entry name" value="Immunoglobulins"/>
    <property type="match status" value="1"/>
</dbReference>
<dbReference type="InterPro" id="IPR036179">
    <property type="entry name" value="Ig-like_dom_sf"/>
</dbReference>
<proteinExistence type="predicted"/>
<dbReference type="GeneTree" id="ENSGT00940000154039"/>
<evidence type="ECO:0000256" key="1">
    <source>
        <dbReference type="ARBA" id="ARBA00023319"/>
    </source>
</evidence>
<reference evidence="4" key="2">
    <citation type="submission" date="2025-08" db="UniProtKB">
        <authorList>
            <consortium name="Ensembl"/>
        </authorList>
    </citation>
    <scope>IDENTIFICATION</scope>
</reference>
<keyword evidence="1" id="KW-0393">Immunoglobulin domain</keyword>
<feature type="signal peptide" evidence="2">
    <location>
        <begin position="1"/>
        <end position="19"/>
    </location>
</feature>
<dbReference type="Ensembl" id="ENSPANT00000065715.1">
    <property type="protein sequence ID" value="ENSPANP00000057526.1"/>
    <property type="gene ID" value="ENSPANG00000041450.1"/>
</dbReference>
<evidence type="ECO:0000313" key="5">
    <source>
        <dbReference type="Proteomes" id="UP000028761"/>
    </source>
</evidence>
<accession>A0A8I5NMX6</accession>
<keyword evidence="5" id="KW-1185">Reference proteome</keyword>
<evidence type="ECO:0000256" key="2">
    <source>
        <dbReference type="SAM" id="SignalP"/>
    </source>
</evidence>
<reference evidence="4 5" key="1">
    <citation type="submission" date="2012-03" db="EMBL/GenBank/DDBJ databases">
        <title>Whole Genome Assembly of Papio anubis.</title>
        <authorList>
            <person name="Liu Y.L."/>
            <person name="Abraham K.A."/>
            <person name="Akbar H.A."/>
            <person name="Ali S.A."/>
            <person name="Anosike U.A."/>
            <person name="Aqrawi P.A."/>
            <person name="Arias F.A."/>
            <person name="Attaway T.A."/>
            <person name="Awwad R.A."/>
            <person name="Babu C.B."/>
            <person name="Bandaranaike D.B."/>
            <person name="Battles P.B."/>
            <person name="Bell A.B."/>
            <person name="Beltran B.B."/>
            <person name="Berhane-Mersha D.B."/>
            <person name="Bess C.B."/>
            <person name="Bickham C.B."/>
            <person name="Bolden T.B."/>
            <person name="Carter K.C."/>
            <person name="Chau D.C."/>
            <person name="Chavez A.C."/>
            <person name="Clerc-Blankenburg K.C."/>
            <person name="Coyle M.C."/>
            <person name="Dao M.D."/>
            <person name="Davila M.L.D."/>
            <person name="Davy-Carroll L.D."/>
            <person name="Denson S.D."/>
            <person name="Dinh H.D."/>
            <person name="Fernandez S.F."/>
            <person name="Fernando P.F."/>
            <person name="Forbes L.F."/>
            <person name="Francis C.F."/>
            <person name="Francisco L.F."/>
            <person name="Fu Q.F."/>
            <person name="Garcia-Iii R.G."/>
            <person name="Garrett T.G."/>
            <person name="Gross S.G."/>
            <person name="Gubbala S.G."/>
            <person name="Hirani K.H."/>
            <person name="Hogues M.H."/>
            <person name="Hollins B.H."/>
            <person name="Jackson L.J."/>
            <person name="Javaid M.J."/>
            <person name="Jhangiani S.J."/>
            <person name="Johnson A.J."/>
            <person name="Johnson B.J."/>
            <person name="Jones J.J."/>
            <person name="Joshi V.J."/>
            <person name="Kalu J.K."/>
            <person name="Khan N.K."/>
            <person name="Korchina V.K."/>
            <person name="Kovar C.K."/>
            <person name="Lago L.L."/>
            <person name="Lara F.L."/>
            <person name="Le T.-K.L."/>
            <person name="Lee S.L."/>
            <person name="Legall-Iii F.L."/>
            <person name="Lemon S.L."/>
            <person name="Liu J.L."/>
            <person name="Liu Y.-S.L."/>
            <person name="Liyanage D.L."/>
            <person name="Lopez J.L."/>
            <person name="Lorensuhewa L.L."/>
            <person name="Mata R.M."/>
            <person name="Mathew T.M."/>
            <person name="Mercado C.M."/>
            <person name="Mercado I.M."/>
            <person name="Morales K.M."/>
            <person name="Morgan M.M."/>
            <person name="Munidasa M.M."/>
            <person name="Ngo D.N."/>
            <person name="Nguyen L.N."/>
            <person name="Nguyen T.N."/>
            <person name="Nguyen N.N."/>
            <person name="Obregon M.O."/>
            <person name="Okwuonu G.O."/>
            <person name="Ongeri F.O."/>
            <person name="Onwere C.O."/>
            <person name="Osifeso I.O."/>
            <person name="Parra A.P."/>
            <person name="Patil S.P."/>
            <person name="Perez A.P."/>
            <person name="Perez Y.P."/>
            <person name="Pham C.P."/>
            <person name="Pu L.-L.P."/>
            <person name="Puazo M.P."/>
            <person name="Quiroz J.Q."/>
            <person name="Rouhana J.R."/>
            <person name="Ruiz M.R."/>
            <person name="Ruiz S.-J.R."/>
            <person name="Saada N.S."/>
            <person name="Santibanez J.S."/>
            <person name="Scheel M.S."/>
            <person name="Schneider B.S."/>
            <person name="Simmons D.S."/>
            <person name="Sisson I.S."/>
            <person name="Tang L.-Y.T."/>
            <person name="Thornton R.T."/>
            <person name="Tisius J.T."/>
            <person name="Toledanes G.T."/>
            <person name="Trejos Z.T."/>
            <person name="Usmani K.U."/>
            <person name="Varghese R.V."/>
            <person name="Vattathil S.V."/>
            <person name="Vee V.V."/>
            <person name="Walker D.W."/>
            <person name="Weissenberger G.W."/>
            <person name="White C.W."/>
            <person name="Williams A.W."/>
            <person name="Woodworth J.W."/>
            <person name="Wright R.W."/>
            <person name="Zhu Y.Z."/>
            <person name="Han Y.H."/>
            <person name="Newsham I.N."/>
            <person name="Nazareth L.N."/>
            <person name="Worley K.W."/>
            <person name="Muzny D.M."/>
            <person name="Rogers J.R."/>
            <person name="Gibbs R.G."/>
        </authorList>
    </citation>
    <scope>NUCLEOTIDE SEQUENCE [LARGE SCALE GENOMIC DNA]</scope>
</reference>
<feature type="chain" id="PRO_5035219719" description="Immunoglobulin V-set domain-containing protein" evidence="2">
    <location>
        <begin position="20"/>
        <end position="160"/>
    </location>
</feature>
<dbReference type="PANTHER" id="PTHR23267">
    <property type="entry name" value="IMMUNOGLOBULIN LIGHT CHAIN"/>
    <property type="match status" value="1"/>
</dbReference>
<dbReference type="OMA" id="GVYCCEQ"/>
<evidence type="ECO:0000313" key="4">
    <source>
        <dbReference type="Ensembl" id="ENSPANP00000057526.1"/>
    </source>
</evidence>
<organism evidence="4 5">
    <name type="scientific">Papio anubis</name>
    <name type="common">Olive baboon</name>
    <dbReference type="NCBI Taxonomy" id="9555"/>
    <lineage>
        <taxon>Eukaryota</taxon>
        <taxon>Metazoa</taxon>
        <taxon>Chordata</taxon>
        <taxon>Craniata</taxon>
        <taxon>Vertebrata</taxon>
        <taxon>Euteleostomi</taxon>
        <taxon>Mammalia</taxon>
        <taxon>Eutheria</taxon>
        <taxon>Euarchontoglires</taxon>
        <taxon>Primates</taxon>
        <taxon>Haplorrhini</taxon>
        <taxon>Catarrhini</taxon>
        <taxon>Cercopithecidae</taxon>
        <taxon>Cercopithecinae</taxon>
        <taxon>Papio</taxon>
    </lineage>
</organism>
<feature type="domain" description="Immunoglobulin V-set" evidence="3">
    <location>
        <begin position="38"/>
        <end position="110"/>
    </location>
</feature>
<dbReference type="Pfam" id="PF07686">
    <property type="entry name" value="V-set"/>
    <property type="match status" value="1"/>
</dbReference>
<dbReference type="Proteomes" id="UP000028761">
    <property type="component" value="Chromosome 14"/>
</dbReference>